<dbReference type="AlphaFoldDB" id="A0A7W8IT90"/>
<dbReference type="RefSeq" id="WP_183256424.1">
    <property type="nucleotide sequence ID" value="NZ_JACHEP010000034.1"/>
</dbReference>
<keyword evidence="2" id="KW-1185">Reference proteome</keyword>
<name>A0A7W8IT90_9BACL</name>
<evidence type="ECO:0000313" key="1">
    <source>
        <dbReference type="EMBL" id="MBB5326269.1"/>
    </source>
</evidence>
<accession>A0A7W8IT90</accession>
<protein>
    <submittedName>
        <fullName evidence="1">Uncharacterized protein</fullName>
    </submittedName>
</protein>
<evidence type="ECO:0000313" key="2">
    <source>
        <dbReference type="Proteomes" id="UP000520011"/>
    </source>
</evidence>
<sequence>MSAASLSMYQKWQQAVEETLKRVIIQYYQNPPSLRSASLILQLVDRYWGHMNRNLFDSPVHYYTVLAKTTDHLLRFLNPAVDLNLSPFLLFERIEYGTKRTKTYVDIDVAYHHHEFCTIRKFVWQEDESFYLHYTRSAVNACEGRFGIRLKKIEFCSLLTGERKIQYVDAHGRLQPIMAK</sequence>
<organism evidence="1 2">
    <name type="scientific">Anoxybacteroides tepidamans</name>
    <dbReference type="NCBI Taxonomy" id="265948"/>
    <lineage>
        <taxon>Bacteria</taxon>
        <taxon>Bacillati</taxon>
        <taxon>Bacillota</taxon>
        <taxon>Bacilli</taxon>
        <taxon>Bacillales</taxon>
        <taxon>Anoxybacillaceae</taxon>
        <taxon>Anoxybacteroides</taxon>
    </lineage>
</organism>
<dbReference type="Proteomes" id="UP000520011">
    <property type="component" value="Unassembled WGS sequence"/>
</dbReference>
<comment type="caution">
    <text evidence="1">The sequence shown here is derived from an EMBL/GenBank/DDBJ whole genome shotgun (WGS) entry which is preliminary data.</text>
</comment>
<dbReference type="EMBL" id="JACHEP010000034">
    <property type="protein sequence ID" value="MBB5326269.1"/>
    <property type="molecule type" value="Genomic_DNA"/>
</dbReference>
<reference evidence="1 2" key="1">
    <citation type="submission" date="2020-08" db="EMBL/GenBank/DDBJ databases">
        <title>Genomic Encyclopedia of Type Strains, Phase IV (KMG-IV): sequencing the most valuable type-strain genomes for metagenomic binning, comparative biology and taxonomic classification.</title>
        <authorList>
            <person name="Goeker M."/>
        </authorList>
    </citation>
    <scope>NUCLEOTIDE SEQUENCE [LARGE SCALE GENOMIC DNA]</scope>
    <source>
        <strain evidence="1 2">DSM 16325</strain>
    </source>
</reference>
<gene>
    <name evidence="1" type="ORF">HNQ34_003403</name>
</gene>
<proteinExistence type="predicted"/>